<sequence length="52" mass="5625">MSIAIASMAMEFDWSSTTQGYILSSFFIGYLTTQIVGGALSDRFGGKQVLNI</sequence>
<proteinExistence type="predicted"/>
<dbReference type="EMBL" id="CAJVQC010118760">
    <property type="protein sequence ID" value="CAG8837823.1"/>
    <property type="molecule type" value="Genomic_DNA"/>
</dbReference>
<feature type="non-terminal residue" evidence="1">
    <location>
        <position position="52"/>
    </location>
</feature>
<evidence type="ECO:0000313" key="2">
    <source>
        <dbReference type="Proteomes" id="UP000789920"/>
    </source>
</evidence>
<keyword evidence="2" id="KW-1185">Reference proteome</keyword>
<gene>
    <name evidence="1" type="ORF">RPERSI_LOCUS30442</name>
</gene>
<dbReference type="Proteomes" id="UP000789920">
    <property type="component" value="Unassembled WGS sequence"/>
</dbReference>
<organism evidence="1 2">
    <name type="scientific">Racocetra persica</name>
    <dbReference type="NCBI Taxonomy" id="160502"/>
    <lineage>
        <taxon>Eukaryota</taxon>
        <taxon>Fungi</taxon>
        <taxon>Fungi incertae sedis</taxon>
        <taxon>Mucoromycota</taxon>
        <taxon>Glomeromycotina</taxon>
        <taxon>Glomeromycetes</taxon>
        <taxon>Diversisporales</taxon>
        <taxon>Gigasporaceae</taxon>
        <taxon>Racocetra</taxon>
    </lineage>
</organism>
<protein>
    <submittedName>
        <fullName evidence="1">35808_t:CDS:1</fullName>
    </submittedName>
</protein>
<reference evidence="1" key="1">
    <citation type="submission" date="2021-06" db="EMBL/GenBank/DDBJ databases">
        <authorList>
            <person name="Kallberg Y."/>
            <person name="Tangrot J."/>
            <person name="Rosling A."/>
        </authorList>
    </citation>
    <scope>NUCLEOTIDE SEQUENCE</scope>
    <source>
        <strain evidence="1">MA461A</strain>
    </source>
</reference>
<name>A0ACA9SF23_9GLOM</name>
<evidence type="ECO:0000313" key="1">
    <source>
        <dbReference type="EMBL" id="CAG8837823.1"/>
    </source>
</evidence>
<accession>A0ACA9SF23</accession>
<comment type="caution">
    <text evidence="1">The sequence shown here is derived from an EMBL/GenBank/DDBJ whole genome shotgun (WGS) entry which is preliminary data.</text>
</comment>